<feature type="domain" description="HTH cro/C1-type" evidence="2">
    <location>
        <begin position="8"/>
        <end position="61"/>
    </location>
</feature>
<dbReference type="InterPro" id="IPR011990">
    <property type="entry name" value="TPR-like_helical_dom_sf"/>
</dbReference>
<dbReference type="Proteomes" id="UP000658980">
    <property type="component" value="Unassembled WGS sequence"/>
</dbReference>
<evidence type="ECO:0000256" key="1">
    <source>
        <dbReference type="ARBA" id="ARBA00023125"/>
    </source>
</evidence>
<dbReference type="SMART" id="SM00530">
    <property type="entry name" value="HTH_XRE"/>
    <property type="match status" value="1"/>
</dbReference>
<dbReference type="Pfam" id="PF12844">
    <property type="entry name" value="HTH_19"/>
    <property type="match status" value="1"/>
</dbReference>
<comment type="caution">
    <text evidence="3">The sequence shown here is derived from an EMBL/GenBank/DDBJ whole genome shotgun (WGS) entry which is preliminary data.</text>
</comment>
<reference evidence="3 4" key="1">
    <citation type="submission" date="2020-08" db="EMBL/GenBank/DDBJ databases">
        <title>A Genomic Blueprint of the Chicken Gut Microbiome.</title>
        <authorList>
            <person name="Gilroy R."/>
            <person name="Ravi A."/>
            <person name="Getino M."/>
            <person name="Pursley I."/>
            <person name="Horton D.L."/>
            <person name="Alikhan N.-F."/>
            <person name="Baker D."/>
            <person name="Gharbi K."/>
            <person name="Hall N."/>
            <person name="Watson M."/>
            <person name="Adriaenssens E.M."/>
            <person name="Foster-Nyarko E."/>
            <person name="Jarju S."/>
            <person name="Secka A."/>
            <person name="Antonio M."/>
            <person name="Oren A."/>
            <person name="Chaudhuri R."/>
            <person name="La Ragione R.M."/>
            <person name="Hildebrand F."/>
            <person name="Pallen M.J."/>
        </authorList>
    </citation>
    <scope>NUCLEOTIDE SEQUENCE [LARGE SCALE GENOMIC DNA]</scope>
    <source>
        <strain evidence="3 4">Sa1BUA13</strain>
    </source>
</reference>
<keyword evidence="4" id="KW-1185">Reference proteome</keyword>
<evidence type="ECO:0000313" key="4">
    <source>
        <dbReference type="Proteomes" id="UP000658980"/>
    </source>
</evidence>
<gene>
    <name evidence="3" type="ORF">H9630_11155</name>
</gene>
<dbReference type="CDD" id="cd00093">
    <property type="entry name" value="HTH_XRE"/>
    <property type="match status" value="1"/>
</dbReference>
<dbReference type="PANTHER" id="PTHR46797:SF1">
    <property type="entry name" value="METHYLPHOSPHONATE SYNTHASE"/>
    <property type="match status" value="1"/>
</dbReference>
<evidence type="ECO:0000259" key="2">
    <source>
        <dbReference type="PROSITE" id="PS50943"/>
    </source>
</evidence>
<organism evidence="3 4">
    <name type="scientific">Planococcus wigleyi</name>
    <dbReference type="NCBI Taxonomy" id="2762216"/>
    <lineage>
        <taxon>Bacteria</taxon>
        <taxon>Bacillati</taxon>
        <taxon>Bacillota</taxon>
        <taxon>Bacilli</taxon>
        <taxon>Bacillales</taxon>
        <taxon>Caryophanaceae</taxon>
        <taxon>Planococcus</taxon>
    </lineage>
</organism>
<evidence type="ECO:0000313" key="3">
    <source>
        <dbReference type="EMBL" id="MBD8015379.1"/>
    </source>
</evidence>
<dbReference type="SUPFAM" id="SSF48452">
    <property type="entry name" value="TPR-like"/>
    <property type="match status" value="1"/>
</dbReference>
<dbReference type="InterPro" id="IPR001387">
    <property type="entry name" value="Cro/C1-type_HTH"/>
</dbReference>
<dbReference type="InterPro" id="IPR010982">
    <property type="entry name" value="Lambda_DNA-bd_dom_sf"/>
</dbReference>
<dbReference type="EMBL" id="JACSPU010000003">
    <property type="protein sequence ID" value="MBD8015379.1"/>
    <property type="molecule type" value="Genomic_DNA"/>
</dbReference>
<proteinExistence type="predicted"/>
<sequence length="407" mass="47515">MATLGERIRNLRKQRGLTLQALAGDQLTKGMLSLIENNKANPSMESLAYIAERLEVDRNELLADIPTHELRDLLKEIEQLYTQEMISNELIIKYKKIAGKIKPYIDKLPFRYESARLLEIYSRCSYHTKQNDWQIPLAQAEEIYESLHMINQSADLYIFRALMAFTEHRYKEALTIIQESRSTFEERTGMLDPLKKLDFDYYESILYSAVGDGENSKRLMEEAITYSKEQQLFYRIDALYRLAGFQAILNGDIVNKDFYISKLRLFADFTDDEEINAVADALEIHYLNSFAHDYEKAMALVEKNLEKHPEDSIFLFALEKGKALYGLEQFEDALIWLNKHKLWEFLHHPYDLSVHYEKDAYLALVYAELGQNELALKHVTIAKELIQPMPDSPHKTLILKVYEQMTA</sequence>
<dbReference type="Gene3D" id="1.25.40.10">
    <property type="entry name" value="Tetratricopeptide repeat domain"/>
    <property type="match status" value="2"/>
</dbReference>
<dbReference type="PROSITE" id="PS50943">
    <property type="entry name" value="HTH_CROC1"/>
    <property type="match status" value="1"/>
</dbReference>
<dbReference type="PANTHER" id="PTHR46797">
    <property type="entry name" value="HTH-TYPE TRANSCRIPTIONAL REGULATOR"/>
    <property type="match status" value="1"/>
</dbReference>
<keyword evidence="1" id="KW-0238">DNA-binding</keyword>
<dbReference type="RefSeq" id="WP_191715558.1">
    <property type="nucleotide sequence ID" value="NZ_JACSPU010000003.1"/>
</dbReference>
<dbReference type="InterPro" id="IPR050807">
    <property type="entry name" value="TransReg_Diox_bact_type"/>
</dbReference>
<dbReference type="SUPFAM" id="SSF47413">
    <property type="entry name" value="lambda repressor-like DNA-binding domains"/>
    <property type="match status" value="1"/>
</dbReference>
<protein>
    <submittedName>
        <fullName evidence="3">Helix-turn-helix transcriptional regulator</fullName>
    </submittedName>
</protein>
<name>A0ABR8WEB3_9BACL</name>
<accession>A0ABR8WEB3</accession>